<keyword evidence="6" id="KW-0106">Calcium</keyword>
<dbReference type="EC" id="3.1.6.6" evidence="10"/>
<evidence type="ECO:0000256" key="5">
    <source>
        <dbReference type="ARBA" id="ARBA00022801"/>
    </source>
</evidence>
<dbReference type="Pfam" id="PF00884">
    <property type="entry name" value="Sulfatase"/>
    <property type="match status" value="1"/>
</dbReference>
<proteinExistence type="inferred from homology"/>
<evidence type="ECO:0000256" key="4">
    <source>
        <dbReference type="ARBA" id="ARBA00022729"/>
    </source>
</evidence>
<dbReference type="SUPFAM" id="SSF53649">
    <property type="entry name" value="Alkaline phosphatase-like"/>
    <property type="match status" value="1"/>
</dbReference>
<dbReference type="Proteomes" id="UP000318741">
    <property type="component" value="Chromosome"/>
</dbReference>
<feature type="region of interest" description="Disordered" evidence="7">
    <location>
        <begin position="454"/>
        <end position="492"/>
    </location>
</feature>
<keyword evidence="5 10" id="KW-0378">Hydrolase</keyword>
<dbReference type="InterPro" id="IPR035874">
    <property type="entry name" value="IDS"/>
</dbReference>
<evidence type="ECO:0000256" key="8">
    <source>
        <dbReference type="SAM" id="SignalP"/>
    </source>
</evidence>
<dbReference type="EMBL" id="CP036265">
    <property type="protein sequence ID" value="QDT15399.1"/>
    <property type="molecule type" value="Genomic_DNA"/>
</dbReference>
<dbReference type="Gene3D" id="3.40.720.10">
    <property type="entry name" value="Alkaline Phosphatase, subunit A"/>
    <property type="match status" value="1"/>
</dbReference>
<dbReference type="GO" id="GO:0046872">
    <property type="term" value="F:metal ion binding"/>
    <property type="evidence" value="ECO:0007669"/>
    <property type="project" value="UniProtKB-KW"/>
</dbReference>
<keyword evidence="4 8" id="KW-0732">Signal</keyword>
<reference evidence="10 11" key="1">
    <citation type="submission" date="2019-02" db="EMBL/GenBank/DDBJ databases">
        <title>Deep-cultivation of Planctomycetes and their phenomic and genomic characterization uncovers novel biology.</title>
        <authorList>
            <person name="Wiegand S."/>
            <person name="Jogler M."/>
            <person name="Boedeker C."/>
            <person name="Pinto D."/>
            <person name="Vollmers J."/>
            <person name="Rivas-Marin E."/>
            <person name="Kohn T."/>
            <person name="Peeters S.H."/>
            <person name="Heuer A."/>
            <person name="Rast P."/>
            <person name="Oberbeckmann S."/>
            <person name="Bunk B."/>
            <person name="Jeske O."/>
            <person name="Meyerdierks A."/>
            <person name="Storesund J.E."/>
            <person name="Kallscheuer N."/>
            <person name="Luecker S."/>
            <person name="Lage O.M."/>
            <person name="Pohl T."/>
            <person name="Merkel B.J."/>
            <person name="Hornburger P."/>
            <person name="Mueller R.-W."/>
            <person name="Bruemmer F."/>
            <person name="Labrenz M."/>
            <person name="Spormann A.M."/>
            <person name="Op den Camp H."/>
            <person name="Overmann J."/>
            <person name="Amann R."/>
            <person name="Jetten M.S.M."/>
            <person name="Mascher T."/>
            <person name="Medema M.H."/>
            <person name="Devos D.P."/>
            <person name="Kaster A.-K."/>
            <person name="Ovreas L."/>
            <person name="Rohde M."/>
            <person name="Galperin M.Y."/>
            <person name="Jogler C."/>
        </authorList>
    </citation>
    <scope>NUCLEOTIDE SEQUENCE [LARGE SCALE GENOMIC DNA]</scope>
    <source>
        <strain evidence="10 11">CA12</strain>
    </source>
</reference>
<sequence precursor="true">MRFVLSSRGVAVFALALLWLAAARPAPAEDAPAKAPARPDVLFIAVDDLNDWIGCLTNDRSPLAGGHPDTHTPHLDRLAARGTLFTNAHCAAPACNPSRLAVMTGLRPTTTGLYVNDQDWYAASQDVPVLTETFKNAGYRVRAGGKLFHGGNPGLKDERFWHEYLPLPGFPVPHEAKGGTANGLGRGHFDWAPLEVGDEAMGDTQLVDWATGVIKDDPAGDAPRFTAVGLYRPHLPWFVPQKYFDAVPENPTLPAAPKDDLSDLPPAGVRMAKPDGDHAAVTQADQWGAAVRAYLANIRYADGQVGRLLDALDASGRADNTIIVLWGDHGWHLGEKEHWRKFTLWERATRVPLMIVAPGVTDAGTRCDAPVELTSLFPTLCDLCGVAPAGEFDAPSLRPLLEDPDAAWEHVAVTTHGRGNTSVRGPRFRLIHYKDGGEELYDHAADPGEYRNLLTHADRPPAFGPLQKRLPTDYAPNAPSDKDRPKRRPQGR</sequence>
<organism evidence="10 11">
    <name type="scientific">Alienimonas californiensis</name>
    <dbReference type="NCBI Taxonomy" id="2527989"/>
    <lineage>
        <taxon>Bacteria</taxon>
        <taxon>Pseudomonadati</taxon>
        <taxon>Planctomycetota</taxon>
        <taxon>Planctomycetia</taxon>
        <taxon>Planctomycetales</taxon>
        <taxon>Planctomycetaceae</taxon>
        <taxon>Alienimonas</taxon>
    </lineage>
</organism>
<feature type="domain" description="Sulfatase N-terminal" evidence="9">
    <location>
        <begin position="39"/>
        <end position="386"/>
    </location>
</feature>
<dbReference type="CDD" id="cd16030">
    <property type="entry name" value="iduronate-2-sulfatase"/>
    <property type="match status" value="1"/>
</dbReference>
<dbReference type="InterPro" id="IPR000917">
    <property type="entry name" value="Sulfatase_N"/>
</dbReference>
<accession>A0A517P7P6</accession>
<evidence type="ECO:0000256" key="3">
    <source>
        <dbReference type="ARBA" id="ARBA00022723"/>
    </source>
</evidence>
<dbReference type="GO" id="GO:0004423">
    <property type="term" value="F:iduronate-2-sulfatase activity"/>
    <property type="evidence" value="ECO:0007669"/>
    <property type="project" value="InterPro"/>
</dbReference>
<dbReference type="PANTHER" id="PTHR45953:SF1">
    <property type="entry name" value="IDURONATE 2-SULFATASE"/>
    <property type="match status" value="1"/>
</dbReference>
<gene>
    <name evidence="10" type="primary">betC_6</name>
    <name evidence="10" type="ORF">CA12_14840</name>
</gene>
<evidence type="ECO:0000313" key="10">
    <source>
        <dbReference type="EMBL" id="QDT15399.1"/>
    </source>
</evidence>
<name>A0A517P7P6_9PLAN</name>
<dbReference type="PANTHER" id="PTHR45953">
    <property type="entry name" value="IDURONATE 2-SULFATASE"/>
    <property type="match status" value="1"/>
</dbReference>
<keyword evidence="11" id="KW-1185">Reference proteome</keyword>
<comment type="cofactor">
    <cofactor evidence="1">
        <name>Ca(2+)</name>
        <dbReference type="ChEBI" id="CHEBI:29108"/>
    </cofactor>
</comment>
<dbReference type="KEGG" id="acaf:CA12_14840"/>
<feature type="chain" id="PRO_5021749849" evidence="8">
    <location>
        <begin position="29"/>
        <end position="492"/>
    </location>
</feature>
<dbReference type="GO" id="GO:0005737">
    <property type="term" value="C:cytoplasm"/>
    <property type="evidence" value="ECO:0007669"/>
    <property type="project" value="TreeGrafter"/>
</dbReference>
<protein>
    <submittedName>
        <fullName evidence="10">Choline-sulfatase</fullName>
        <ecNumber evidence="10">3.1.6.6</ecNumber>
    </submittedName>
</protein>
<evidence type="ECO:0000313" key="11">
    <source>
        <dbReference type="Proteomes" id="UP000318741"/>
    </source>
</evidence>
<feature type="signal peptide" evidence="8">
    <location>
        <begin position="1"/>
        <end position="28"/>
    </location>
</feature>
<evidence type="ECO:0000256" key="1">
    <source>
        <dbReference type="ARBA" id="ARBA00001913"/>
    </source>
</evidence>
<keyword evidence="3" id="KW-0479">Metal-binding</keyword>
<evidence type="ECO:0000259" key="9">
    <source>
        <dbReference type="Pfam" id="PF00884"/>
    </source>
</evidence>
<comment type="similarity">
    <text evidence="2">Belongs to the sulfatase family.</text>
</comment>
<dbReference type="AlphaFoldDB" id="A0A517P7P6"/>
<dbReference type="InterPro" id="IPR017850">
    <property type="entry name" value="Alkaline_phosphatase_core_sf"/>
</dbReference>
<evidence type="ECO:0000256" key="2">
    <source>
        <dbReference type="ARBA" id="ARBA00008779"/>
    </source>
</evidence>
<dbReference type="GO" id="GO:0047753">
    <property type="term" value="F:choline-sulfatase activity"/>
    <property type="evidence" value="ECO:0007669"/>
    <property type="project" value="UniProtKB-EC"/>
</dbReference>
<dbReference type="OrthoDB" id="236884at2"/>
<evidence type="ECO:0000256" key="6">
    <source>
        <dbReference type="ARBA" id="ARBA00022837"/>
    </source>
</evidence>
<evidence type="ECO:0000256" key="7">
    <source>
        <dbReference type="SAM" id="MobiDB-lite"/>
    </source>
</evidence>